<evidence type="ECO:0000313" key="4">
    <source>
        <dbReference type="Proteomes" id="UP000239735"/>
    </source>
</evidence>
<feature type="compositionally biased region" description="Low complexity" evidence="1">
    <location>
        <begin position="35"/>
        <end position="45"/>
    </location>
</feature>
<feature type="chain" id="PRO_5014912559" description="Bacterial OB-fold domain-containing protein" evidence="2">
    <location>
        <begin position="28"/>
        <end position="114"/>
    </location>
</feature>
<evidence type="ECO:0008006" key="5">
    <source>
        <dbReference type="Google" id="ProtNLM"/>
    </source>
</evidence>
<evidence type="ECO:0000313" key="3">
    <source>
        <dbReference type="EMBL" id="SPE30707.1"/>
    </source>
</evidence>
<feature type="signal peptide" evidence="2">
    <location>
        <begin position="1"/>
        <end position="27"/>
    </location>
</feature>
<accession>A0A2N9M5M1</accession>
<organism evidence="3 4">
    <name type="scientific">Candidatus Sulfuritelmatomonas gaucii</name>
    <dbReference type="NCBI Taxonomy" id="2043161"/>
    <lineage>
        <taxon>Bacteria</taxon>
        <taxon>Pseudomonadati</taxon>
        <taxon>Acidobacteriota</taxon>
        <taxon>Terriglobia</taxon>
        <taxon>Terriglobales</taxon>
        <taxon>Acidobacteriaceae</taxon>
        <taxon>Candidatus Sulfuritelmatomonas</taxon>
    </lineage>
</organism>
<dbReference type="EMBL" id="OKRB01000141">
    <property type="protein sequence ID" value="SPE30707.1"/>
    <property type="molecule type" value="Genomic_DNA"/>
</dbReference>
<dbReference type="Proteomes" id="UP000239735">
    <property type="component" value="Unassembled WGS sequence"/>
</dbReference>
<keyword evidence="2" id="KW-0732">Signal</keyword>
<dbReference type="InterPro" id="IPR043856">
    <property type="entry name" value="DUF5818"/>
</dbReference>
<dbReference type="AlphaFoldDB" id="A0A2N9M5M1"/>
<dbReference type="Pfam" id="PF19135">
    <property type="entry name" value="DUF5818"/>
    <property type="match status" value="1"/>
</dbReference>
<sequence>MKRSNHPGEALALILAAALFAFTPGLAAQSGDNAQQQGQQQQTQQESKSFTGKIVKLQSGQYALVTGQSPEGKLAGHFLDDQDNAKKYEGKQVTVTGTLDEASNTIHVTNIQAA</sequence>
<feature type="region of interest" description="Disordered" evidence="1">
    <location>
        <begin position="29"/>
        <end position="49"/>
    </location>
</feature>
<reference evidence="4" key="1">
    <citation type="submission" date="2018-02" db="EMBL/GenBank/DDBJ databases">
        <authorList>
            <person name="Hausmann B."/>
        </authorList>
    </citation>
    <scope>NUCLEOTIDE SEQUENCE [LARGE SCALE GENOMIC DNA]</scope>
    <source>
        <strain evidence="4">Peat soil MAG SbA5</strain>
    </source>
</reference>
<gene>
    <name evidence="3" type="ORF">SBA5_80076</name>
</gene>
<evidence type="ECO:0000256" key="1">
    <source>
        <dbReference type="SAM" id="MobiDB-lite"/>
    </source>
</evidence>
<proteinExistence type="predicted"/>
<dbReference type="OrthoDB" id="129556at2"/>
<name>A0A2N9M5M1_9BACT</name>
<evidence type="ECO:0000256" key="2">
    <source>
        <dbReference type="SAM" id="SignalP"/>
    </source>
</evidence>
<protein>
    <recommendedName>
        <fullName evidence="5">Bacterial OB-fold domain-containing protein</fullName>
    </recommendedName>
</protein>